<dbReference type="SUPFAM" id="SSF51197">
    <property type="entry name" value="Clavaminate synthase-like"/>
    <property type="match status" value="1"/>
</dbReference>
<name>A0A0M4EC33_DROBS</name>
<dbReference type="InterPro" id="IPR037151">
    <property type="entry name" value="AlkB-like_sf"/>
</dbReference>
<comment type="cofactor">
    <cofactor evidence="1">
        <name>Fe(2+)</name>
        <dbReference type="ChEBI" id="CHEBI:29033"/>
    </cofactor>
</comment>
<keyword evidence="3" id="KW-1185">Reference proteome</keyword>
<dbReference type="InterPro" id="IPR032857">
    <property type="entry name" value="ALKBH4"/>
</dbReference>
<dbReference type="PANTHER" id="PTHR12463:SF0">
    <property type="entry name" value="ALPHA-KETOGLUTARATE-DEPENDENT DIOXYGENASE ALKB HOMOLOG 4"/>
    <property type="match status" value="1"/>
</dbReference>
<dbReference type="Gene3D" id="2.60.120.590">
    <property type="entry name" value="Alpha-ketoglutarate-dependent dioxygenase AlkB-like"/>
    <property type="match status" value="1"/>
</dbReference>
<dbReference type="OrthoDB" id="442860at2759"/>
<protein>
    <submittedName>
        <fullName evidence="2">CG4036</fullName>
    </submittedName>
</protein>
<evidence type="ECO:0000313" key="3">
    <source>
        <dbReference type="Proteomes" id="UP000494163"/>
    </source>
</evidence>
<dbReference type="GO" id="GO:0070988">
    <property type="term" value="P:demethylation"/>
    <property type="evidence" value="ECO:0007669"/>
    <property type="project" value="InterPro"/>
</dbReference>
<proteinExistence type="predicted"/>
<dbReference type="Proteomes" id="UP000494163">
    <property type="component" value="Chromosome 2L"/>
</dbReference>
<sequence>MNSLRPCGCKGVRTCLTCEKDYKIEKPSLQQQFQKLEAWSYCTQCVCFYAGWDVQAVQNSHGQHNKAEGLTLPGIYVVEQFLSKEEGARLIGDLDALPWDISQSGRRKQNFGPKTNFKKRKLLLGGFKGFPASTSYVQQRFDIVPLLHNFQSIEQCSLEYDPSKGASIDPHVDDCWIWGERVVTVNCLGDAVLTLNLYEEKQAGKYNMDLVKDYEEQLLEPLLKPEQLQTYKHKVLRIPMPNLSLIVLYGPARYQFEHSVLREDVKERRVCIAYREFTPMYINGLEKAKGDPVTEQSQLFWRVPIKNN</sequence>
<reference evidence="2 3" key="1">
    <citation type="submission" date="2015-08" db="EMBL/GenBank/DDBJ databases">
        <title>Ancestral chromatin configuration constrains chromatin evolution on differentiating sex chromosomes in Drosophila.</title>
        <authorList>
            <person name="Zhou Q."/>
            <person name="Bachtrog D."/>
        </authorList>
    </citation>
    <scope>NUCLEOTIDE SEQUENCE [LARGE SCALE GENOMIC DNA]</scope>
    <source>
        <tissue evidence="2">Whole larvae</tissue>
    </source>
</reference>
<dbReference type="AlphaFoldDB" id="A0A0M4EC33"/>
<dbReference type="EMBL" id="CP012523">
    <property type="protein sequence ID" value="ALC39122.1"/>
    <property type="molecule type" value="Genomic_DNA"/>
</dbReference>
<dbReference type="OMA" id="MNTLRPC"/>
<dbReference type="PANTHER" id="PTHR12463">
    <property type="entry name" value="OXYGENASE-RELATED"/>
    <property type="match status" value="1"/>
</dbReference>
<organism evidence="2 3">
    <name type="scientific">Drosophila busckii</name>
    <name type="common">Fruit fly</name>
    <dbReference type="NCBI Taxonomy" id="30019"/>
    <lineage>
        <taxon>Eukaryota</taxon>
        <taxon>Metazoa</taxon>
        <taxon>Ecdysozoa</taxon>
        <taxon>Arthropoda</taxon>
        <taxon>Hexapoda</taxon>
        <taxon>Insecta</taxon>
        <taxon>Pterygota</taxon>
        <taxon>Neoptera</taxon>
        <taxon>Endopterygota</taxon>
        <taxon>Diptera</taxon>
        <taxon>Brachycera</taxon>
        <taxon>Muscomorpha</taxon>
        <taxon>Ephydroidea</taxon>
        <taxon>Drosophilidae</taxon>
        <taxon>Drosophila</taxon>
    </lineage>
</organism>
<evidence type="ECO:0000313" key="2">
    <source>
        <dbReference type="EMBL" id="ALC39122.1"/>
    </source>
</evidence>
<gene>
    <name evidence="2" type="ORF">Dbus_chr2Lg1207</name>
</gene>
<dbReference type="GO" id="GO:0032451">
    <property type="term" value="F:demethylase activity"/>
    <property type="evidence" value="ECO:0007669"/>
    <property type="project" value="TreeGrafter"/>
</dbReference>
<dbReference type="STRING" id="30019.A0A0M4EC33"/>
<dbReference type="GO" id="GO:0016491">
    <property type="term" value="F:oxidoreductase activity"/>
    <property type="evidence" value="ECO:0007669"/>
    <property type="project" value="TreeGrafter"/>
</dbReference>
<accession>A0A0M4EC33</accession>
<evidence type="ECO:0000256" key="1">
    <source>
        <dbReference type="ARBA" id="ARBA00001954"/>
    </source>
</evidence>